<dbReference type="InterPro" id="IPR000305">
    <property type="entry name" value="GIY-YIG_endonuc"/>
</dbReference>
<comment type="caution">
    <text evidence="3">The sequence shown here is derived from an EMBL/GenBank/DDBJ whole genome shotgun (WGS) entry which is preliminary data.</text>
</comment>
<protein>
    <submittedName>
        <fullName evidence="3">GIY-YIG nuclease family protein</fullName>
    </submittedName>
</protein>
<dbReference type="SUPFAM" id="SSF82771">
    <property type="entry name" value="GIY-YIG endonuclease"/>
    <property type="match status" value="1"/>
</dbReference>
<name>A0A367Z2T1_9ACTN</name>
<dbReference type="RefSeq" id="WP_114125244.1">
    <property type="nucleotide sequence ID" value="NZ_QOUI01000001.1"/>
</dbReference>
<sequence>MAWVYLLECADGALYVGSTRDLDQRLADHATGCADSYTERRRPVRLVWQLETEHIGDAYAIEQQLKGWRRAKKRALIDGRLDALPALSRARSRAQPGAQG</sequence>
<dbReference type="PANTHER" id="PTHR34477">
    <property type="entry name" value="UPF0213 PROTEIN YHBQ"/>
    <property type="match status" value="1"/>
</dbReference>
<evidence type="ECO:0000256" key="1">
    <source>
        <dbReference type="ARBA" id="ARBA00007435"/>
    </source>
</evidence>
<keyword evidence="4" id="KW-1185">Reference proteome</keyword>
<dbReference type="InterPro" id="IPR035901">
    <property type="entry name" value="GIY-YIG_endonuc_sf"/>
</dbReference>
<reference evidence="3 4" key="1">
    <citation type="submission" date="2018-07" db="EMBL/GenBank/DDBJ databases">
        <title>Desertimonas flava gen. nov. sp. nov.</title>
        <authorList>
            <person name="Liu S."/>
        </authorList>
    </citation>
    <scope>NUCLEOTIDE SEQUENCE [LARGE SCALE GENOMIC DNA]</scope>
    <source>
        <strain evidence="3 4">16Sb5-5</strain>
    </source>
</reference>
<accession>A0A367Z2T1</accession>
<dbReference type="InterPro" id="IPR050190">
    <property type="entry name" value="UPF0213_domain"/>
</dbReference>
<dbReference type="Gene3D" id="3.40.1440.10">
    <property type="entry name" value="GIY-YIG endonuclease"/>
    <property type="match status" value="1"/>
</dbReference>
<dbReference type="Proteomes" id="UP000252770">
    <property type="component" value="Unassembled WGS sequence"/>
</dbReference>
<organism evidence="3 4">
    <name type="scientific">Desertihabitans brevis</name>
    <dbReference type="NCBI Taxonomy" id="2268447"/>
    <lineage>
        <taxon>Bacteria</taxon>
        <taxon>Bacillati</taxon>
        <taxon>Actinomycetota</taxon>
        <taxon>Actinomycetes</taxon>
        <taxon>Propionibacteriales</taxon>
        <taxon>Propionibacteriaceae</taxon>
        <taxon>Desertihabitans</taxon>
    </lineage>
</organism>
<dbReference type="SMART" id="SM00465">
    <property type="entry name" value="GIYc"/>
    <property type="match status" value="1"/>
</dbReference>
<evidence type="ECO:0000259" key="2">
    <source>
        <dbReference type="PROSITE" id="PS50164"/>
    </source>
</evidence>
<feature type="domain" description="GIY-YIG" evidence="2">
    <location>
        <begin position="1"/>
        <end position="75"/>
    </location>
</feature>
<evidence type="ECO:0000313" key="3">
    <source>
        <dbReference type="EMBL" id="RCK71541.1"/>
    </source>
</evidence>
<dbReference type="Pfam" id="PF01541">
    <property type="entry name" value="GIY-YIG"/>
    <property type="match status" value="1"/>
</dbReference>
<dbReference type="EMBL" id="QOUI01000001">
    <property type="protein sequence ID" value="RCK71541.1"/>
    <property type="molecule type" value="Genomic_DNA"/>
</dbReference>
<dbReference type="PANTHER" id="PTHR34477:SF1">
    <property type="entry name" value="UPF0213 PROTEIN YHBQ"/>
    <property type="match status" value="1"/>
</dbReference>
<proteinExistence type="inferred from homology"/>
<comment type="similarity">
    <text evidence="1">Belongs to the UPF0213 family.</text>
</comment>
<gene>
    <name evidence="3" type="ORF">DT076_02670</name>
</gene>
<dbReference type="AlphaFoldDB" id="A0A367Z2T1"/>
<dbReference type="PROSITE" id="PS50164">
    <property type="entry name" value="GIY_YIG"/>
    <property type="match status" value="1"/>
</dbReference>
<dbReference type="CDD" id="cd10456">
    <property type="entry name" value="GIY-YIG_UPF0213"/>
    <property type="match status" value="1"/>
</dbReference>
<evidence type="ECO:0000313" key="4">
    <source>
        <dbReference type="Proteomes" id="UP000252770"/>
    </source>
</evidence>